<dbReference type="InterPro" id="IPR000719">
    <property type="entry name" value="Prot_kinase_dom"/>
</dbReference>
<feature type="domain" description="Protein kinase" evidence="1">
    <location>
        <begin position="20"/>
        <end position="361"/>
    </location>
</feature>
<sequence length="382" mass="44794">MEDLTGSTRESYWRLRWSFFEQSGYQLRPKFGPTFTKHLKDLDEKALEEYEAYYSNRCIMDARRISDGKKVMFKRISTRDYPDEVGIALLFSSPPHAGNPRNHCIPILEVLQDPLDDDKQILVMPLLITFTRPRFDTVGEVVDCFRQIFEGIQYMHENFVAHRDCGINNILQDPTRLFPAGFYPMRPWWDFAADKFARTITRTQCWPRYYIIDFGLSRQYDPADGLPFEDVIRGGDKSPPEYKWVACNPFPTDIYVLGNLLKEKFLYSRRRWRFLEPLVNDMIQPDHAKRPTIGEVIERFDELCCKLSSWHLRRPGEQCHPLGYPAQCWRQLKRFITRVAPVPPYTAPRAASLGEEMRAFYTITPDQAREALVARELSGSPR</sequence>
<dbReference type="GO" id="GO:0005524">
    <property type="term" value="F:ATP binding"/>
    <property type="evidence" value="ECO:0007669"/>
    <property type="project" value="InterPro"/>
</dbReference>
<dbReference type="InterPro" id="IPR011009">
    <property type="entry name" value="Kinase-like_dom_sf"/>
</dbReference>
<organism evidence="2 3">
    <name type="scientific">Mycena maculata</name>
    <dbReference type="NCBI Taxonomy" id="230809"/>
    <lineage>
        <taxon>Eukaryota</taxon>
        <taxon>Fungi</taxon>
        <taxon>Dikarya</taxon>
        <taxon>Basidiomycota</taxon>
        <taxon>Agaricomycotina</taxon>
        <taxon>Agaricomycetes</taxon>
        <taxon>Agaricomycetidae</taxon>
        <taxon>Agaricales</taxon>
        <taxon>Marasmiineae</taxon>
        <taxon>Mycenaceae</taxon>
        <taxon>Mycena</taxon>
    </lineage>
</organism>
<dbReference type="Gene3D" id="1.10.510.10">
    <property type="entry name" value="Transferase(Phosphotransferase) domain 1"/>
    <property type="match status" value="1"/>
</dbReference>
<proteinExistence type="predicted"/>
<keyword evidence="3" id="KW-1185">Reference proteome</keyword>
<dbReference type="SUPFAM" id="SSF56112">
    <property type="entry name" value="Protein kinase-like (PK-like)"/>
    <property type="match status" value="1"/>
</dbReference>
<dbReference type="Proteomes" id="UP001215280">
    <property type="component" value="Unassembled WGS sequence"/>
</dbReference>
<reference evidence="2" key="1">
    <citation type="submission" date="2023-03" db="EMBL/GenBank/DDBJ databases">
        <title>Massive genome expansion in bonnet fungi (Mycena s.s.) driven by repeated elements and novel gene families across ecological guilds.</title>
        <authorList>
            <consortium name="Lawrence Berkeley National Laboratory"/>
            <person name="Harder C.B."/>
            <person name="Miyauchi S."/>
            <person name="Viragh M."/>
            <person name="Kuo A."/>
            <person name="Thoen E."/>
            <person name="Andreopoulos B."/>
            <person name="Lu D."/>
            <person name="Skrede I."/>
            <person name="Drula E."/>
            <person name="Henrissat B."/>
            <person name="Morin E."/>
            <person name="Kohler A."/>
            <person name="Barry K."/>
            <person name="LaButti K."/>
            <person name="Morin E."/>
            <person name="Salamov A."/>
            <person name="Lipzen A."/>
            <person name="Mereny Z."/>
            <person name="Hegedus B."/>
            <person name="Baldrian P."/>
            <person name="Stursova M."/>
            <person name="Weitz H."/>
            <person name="Taylor A."/>
            <person name="Grigoriev I.V."/>
            <person name="Nagy L.G."/>
            <person name="Martin F."/>
            <person name="Kauserud H."/>
        </authorList>
    </citation>
    <scope>NUCLEOTIDE SEQUENCE</scope>
    <source>
        <strain evidence="2">CBHHK188m</strain>
    </source>
</reference>
<comment type="caution">
    <text evidence="2">The sequence shown here is derived from an EMBL/GenBank/DDBJ whole genome shotgun (WGS) entry which is preliminary data.</text>
</comment>
<evidence type="ECO:0000313" key="3">
    <source>
        <dbReference type="Proteomes" id="UP001215280"/>
    </source>
</evidence>
<protein>
    <recommendedName>
        <fullName evidence="1">Protein kinase domain-containing protein</fullName>
    </recommendedName>
</protein>
<accession>A0AAD7IPG0</accession>
<dbReference type="PROSITE" id="PS50011">
    <property type="entry name" value="PROTEIN_KINASE_DOM"/>
    <property type="match status" value="1"/>
</dbReference>
<evidence type="ECO:0000259" key="1">
    <source>
        <dbReference type="PROSITE" id="PS50011"/>
    </source>
</evidence>
<dbReference type="EMBL" id="JARJLG010000099">
    <property type="protein sequence ID" value="KAJ7746119.1"/>
    <property type="molecule type" value="Genomic_DNA"/>
</dbReference>
<gene>
    <name evidence="2" type="ORF">DFH07DRAFT_748548</name>
</gene>
<dbReference type="AlphaFoldDB" id="A0AAD7IPG0"/>
<dbReference type="SMART" id="SM00220">
    <property type="entry name" value="S_TKc"/>
    <property type="match status" value="1"/>
</dbReference>
<dbReference type="GO" id="GO:0004672">
    <property type="term" value="F:protein kinase activity"/>
    <property type="evidence" value="ECO:0007669"/>
    <property type="project" value="InterPro"/>
</dbReference>
<name>A0AAD7IPG0_9AGAR</name>
<evidence type="ECO:0000313" key="2">
    <source>
        <dbReference type="EMBL" id="KAJ7746119.1"/>
    </source>
</evidence>